<feature type="domain" description="BTB" evidence="3">
    <location>
        <begin position="37"/>
        <end position="103"/>
    </location>
</feature>
<dbReference type="Gene3D" id="3.30.710.10">
    <property type="entry name" value="Potassium Channel Kv1.1, Chain A"/>
    <property type="match status" value="1"/>
</dbReference>
<dbReference type="SUPFAM" id="SSF54695">
    <property type="entry name" value="POZ domain"/>
    <property type="match status" value="1"/>
</dbReference>
<evidence type="ECO:0000259" key="3">
    <source>
        <dbReference type="PROSITE" id="PS50097"/>
    </source>
</evidence>
<dbReference type="EnsemblMetazoa" id="BGLB036250-RA">
    <property type="protein sequence ID" value="BGLB036250-PA"/>
    <property type="gene ID" value="BGLB036250"/>
</dbReference>
<evidence type="ECO:0000313" key="5">
    <source>
        <dbReference type="Proteomes" id="UP000076420"/>
    </source>
</evidence>
<reference evidence="4" key="1">
    <citation type="submission" date="2020-05" db="UniProtKB">
        <authorList>
            <consortium name="EnsemblMetazoa"/>
        </authorList>
    </citation>
    <scope>IDENTIFICATION</scope>
    <source>
        <strain evidence="4">BB02</strain>
    </source>
</reference>
<dbReference type="PANTHER" id="PTHR45632:SF3">
    <property type="entry name" value="KELCH-LIKE PROTEIN 32"/>
    <property type="match status" value="1"/>
</dbReference>
<keyword evidence="1" id="KW-0880">Kelch repeat</keyword>
<evidence type="ECO:0000256" key="2">
    <source>
        <dbReference type="ARBA" id="ARBA00022737"/>
    </source>
</evidence>
<gene>
    <name evidence="4" type="primary">106061001</name>
</gene>
<sequence length="449" mass="52052">MCTLFFYHICTDQIIKSNVAVDIVQTLGQFLETEKPFDIVITSGEEKFKCSKLLLTAYSGYFRTAFSTQLNENVNDYPLNVVSGEVFKLILQAMYTGCNIVTEDNVIEMMKAADYLNIVFLENECIRFIDRVKSSENCMEFYIAGTKYNSEKVKRMVWPIIVKHFDSIHLQKNFLDLSQDDLSKLFQDENLVTKSEDNVVEAILIWVEGRDNMKTSTDEPGLKRRRVQSELVEVNDDTRDSFNSDNREETLLALFTNVRLFLISKKYLEKLIEHPFVKEYSLFKDLIIKALSHYVFINKRDVNWPPKATLRKYSPFEHSVFFAFKKRTNSFEIKAHLIESNRWIVIPNRLSKTTTLKLATIDTSLYAFSRRPSPSQGDIEGGARARKRSIIVMSQYLNGKWSDIVQLHLASKNFSVVAVDGFLYILSPFGKKCKIGSFFKKFYENGRFT</sequence>
<dbReference type="Gene3D" id="1.25.40.420">
    <property type="match status" value="1"/>
</dbReference>
<dbReference type="AlphaFoldDB" id="A0A2C9LXS3"/>
<organism evidence="4 5">
    <name type="scientific">Biomphalaria glabrata</name>
    <name type="common">Bloodfluke planorb</name>
    <name type="synonym">Freshwater snail</name>
    <dbReference type="NCBI Taxonomy" id="6526"/>
    <lineage>
        <taxon>Eukaryota</taxon>
        <taxon>Metazoa</taxon>
        <taxon>Spiralia</taxon>
        <taxon>Lophotrochozoa</taxon>
        <taxon>Mollusca</taxon>
        <taxon>Gastropoda</taxon>
        <taxon>Heterobranchia</taxon>
        <taxon>Euthyneura</taxon>
        <taxon>Panpulmonata</taxon>
        <taxon>Hygrophila</taxon>
        <taxon>Lymnaeoidea</taxon>
        <taxon>Planorbidae</taxon>
        <taxon>Biomphalaria</taxon>
    </lineage>
</organism>
<dbReference type="Pfam" id="PF07707">
    <property type="entry name" value="BACK"/>
    <property type="match status" value="1"/>
</dbReference>
<dbReference type="Pfam" id="PF00651">
    <property type="entry name" value="BTB"/>
    <property type="match status" value="1"/>
</dbReference>
<evidence type="ECO:0000313" key="4">
    <source>
        <dbReference type="EnsemblMetazoa" id="BGLB036250-PA"/>
    </source>
</evidence>
<protein>
    <recommendedName>
        <fullName evidence="3">BTB domain-containing protein</fullName>
    </recommendedName>
</protein>
<evidence type="ECO:0000256" key="1">
    <source>
        <dbReference type="ARBA" id="ARBA00022441"/>
    </source>
</evidence>
<dbReference type="PROSITE" id="PS50097">
    <property type="entry name" value="BTB"/>
    <property type="match status" value="1"/>
</dbReference>
<dbReference type="InterPro" id="IPR011333">
    <property type="entry name" value="SKP1/BTB/POZ_sf"/>
</dbReference>
<dbReference type="CDD" id="cd18186">
    <property type="entry name" value="BTB_POZ_ZBTB_KLHL-like"/>
    <property type="match status" value="1"/>
</dbReference>
<dbReference type="InterPro" id="IPR000210">
    <property type="entry name" value="BTB/POZ_dom"/>
</dbReference>
<dbReference type="VEuPathDB" id="VectorBase:BGLAX_031395"/>
<name>A0A2C9LXS3_BIOGL</name>
<dbReference type="PANTHER" id="PTHR45632">
    <property type="entry name" value="LD33804P"/>
    <property type="match status" value="1"/>
</dbReference>
<dbReference type="InterPro" id="IPR011705">
    <property type="entry name" value="BACK"/>
</dbReference>
<keyword evidence="2" id="KW-0677">Repeat</keyword>
<proteinExistence type="predicted"/>
<dbReference type="STRING" id="6526.A0A2C9LXS3"/>
<dbReference type="VEuPathDB" id="VectorBase:BGLB036250"/>
<dbReference type="SMART" id="SM00225">
    <property type="entry name" value="BTB"/>
    <property type="match status" value="1"/>
</dbReference>
<dbReference type="SMART" id="SM00875">
    <property type="entry name" value="BACK"/>
    <property type="match status" value="1"/>
</dbReference>
<accession>A0A2C9LXS3</accession>
<dbReference type="KEGG" id="bgt:106061001"/>
<dbReference type="Proteomes" id="UP000076420">
    <property type="component" value="Unassembled WGS sequence"/>
</dbReference>